<evidence type="ECO:0000259" key="1">
    <source>
        <dbReference type="PROSITE" id="PS50404"/>
    </source>
</evidence>
<reference evidence="3 4" key="1">
    <citation type="submission" date="2017-12" db="EMBL/GenBank/DDBJ databases">
        <title>Sequencing, de novo assembly and annotation of complete genome of a new Thraustochytrid species, strain FCC1311.</title>
        <authorList>
            <person name="Sedici K."/>
            <person name="Godart F."/>
            <person name="Aiese Cigliano R."/>
            <person name="Sanseverino W."/>
            <person name="Barakat M."/>
            <person name="Ortet P."/>
            <person name="Marechal E."/>
            <person name="Cagnac O."/>
            <person name="Amato A."/>
        </authorList>
    </citation>
    <scope>NUCLEOTIDE SEQUENCE [LARGE SCALE GENOMIC DNA]</scope>
</reference>
<sequence length="227" mass="25592">MAKIKLTYFDLEAKAEKVRLALVLNGVDFEDVRLTESEWQDLKPKTKFGQIPLMELEDGSVYAQSYALLNMAAKMGAAKLIPQDPVDQLRVDEALHLADDIFRSFEPALFIALEPEKYGRPKDFPDTDEGKATIKAMREKWVAEELPKLMKMVTALLEANGADGFLATKKVPSIADCHMVSLLRTFQHGGYFKGFPQSNLDDFDTVTAYMGRFLSIPEISAWYSKRS</sequence>
<dbReference type="InterPro" id="IPR004045">
    <property type="entry name" value="Glutathione_S-Trfase_N"/>
</dbReference>
<dbReference type="Proteomes" id="UP000241890">
    <property type="component" value="Unassembled WGS sequence"/>
</dbReference>
<dbReference type="SFLD" id="SFLDS00019">
    <property type="entry name" value="Glutathione_Transferase_(cytos"/>
    <property type="match status" value="1"/>
</dbReference>
<dbReference type="EMBL" id="BEYU01000074">
    <property type="protein sequence ID" value="GBG30260.1"/>
    <property type="molecule type" value="Genomic_DNA"/>
</dbReference>
<dbReference type="SUPFAM" id="SSF47616">
    <property type="entry name" value="GST C-terminal domain-like"/>
    <property type="match status" value="1"/>
</dbReference>
<dbReference type="PROSITE" id="PS50404">
    <property type="entry name" value="GST_NTER"/>
    <property type="match status" value="1"/>
</dbReference>
<dbReference type="Pfam" id="PF13409">
    <property type="entry name" value="GST_N_2"/>
    <property type="match status" value="1"/>
</dbReference>
<dbReference type="PANTHER" id="PTHR11571:SF150">
    <property type="entry name" value="GLUTATHIONE S-TRANSFERASE"/>
    <property type="match status" value="1"/>
</dbReference>
<proteinExistence type="predicted"/>
<protein>
    <submittedName>
        <fullName evidence="3">Glutathione S-transferase</fullName>
    </submittedName>
</protein>
<feature type="domain" description="GST C-terminal" evidence="2">
    <location>
        <begin position="84"/>
        <end position="227"/>
    </location>
</feature>
<dbReference type="GO" id="GO:0004364">
    <property type="term" value="F:glutathione transferase activity"/>
    <property type="evidence" value="ECO:0007669"/>
    <property type="project" value="TreeGrafter"/>
</dbReference>
<dbReference type="InterPro" id="IPR040079">
    <property type="entry name" value="Glutathione_S-Trfase"/>
</dbReference>
<dbReference type="InterPro" id="IPR036249">
    <property type="entry name" value="Thioredoxin-like_sf"/>
</dbReference>
<dbReference type="Gene3D" id="1.20.1050.10">
    <property type="match status" value="1"/>
</dbReference>
<dbReference type="InterPro" id="IPR010987">
    <property type="entry name" value="Glutathione-S-Trfase_C-like"/>
</dbReference>
<dbReference type="InterPro" id="IPR004046">
    <property type="entry name" value="GST_C"/>
</dbReference>
<dbReference type="GO" id="GO:0006749">
    <property type="term" value="P:glutathione metabolic process"/>
    <property type="evidence" value="ECO:0007669"/>
    <property type="project" value="TreeGrafter"/>
</dbReference>
<dbReference type="PROSITE" id="PS50405">
    <property type="entry name" value="GST_CTER"/>
    <property type="match status" value="1"/>
</dbReference>
<name>A0A2R5GHA3_9STRA</name>
<gene>
    <name evidence="3" type="ORF">FCC1311_064792</name>
</gene>
<feature type="domain" description="GST N-terminal" evidence="1">
    <location>
        <begin position="2"/>
        <end position="80"/>
    </location>
</feature>
<keyword evidence="3" id="KW-0808">Transferase</keyword>
<dbReference type="AlphaFoldDB" id="A0A2R5GHA3"/>
<evidence type="ECO:0000313" key="4">
    <source>
        <dbReference type="Proteomes" id="UP000241890"/>
    </source>
</evidence>
<accession>A0A2R5GHA3</accession>
<dbReference type="CDD" id="cd03039">
    <property type="entry name" value="GST_N_Sigma_like"/>
    <property type="match status" value="1"/>
</dbReference>
<dbReference type="SUPFAM" id="SSF52833">
    <property type="entry name" value="Thioredoxin-like"/>
    <property type="match status" value="1"/>
</dbReference>
<dbReference type="InterPro" id="IPR036282">
    <property type="entry name" value="Glutathione-S-Trfase_C_sf"/>
</dbReference>
<evidence type="ECO:0000313" key="3">
    <source>
        <dbReference type="EMBL" id="GBG30260.1"/>
    </source>
</evidence>
<comment type="caution">
    <text evidence="3">The sequence shown here is derived from an EMBL/GenBank/DDBJ whole genome shotgun (WGS) entry which is preliminary data.</text>
</comment>
<organism evidence="3 4">
    <name type="scientific">Hondaea fermentalgiana</name>
    <dbReference type="NCBI Taxonomy" id="2315210"/>
    <lineage>
        <taxon>Eukaryota</taxon>
        <taxon>Sar</taxon>
        <taxon>Stramenopiles</taxon>
        <taxon>Bigyra</taxon>
        <taxon>Labyrinthulomycetes</taxon>
        <taxon>Thraustochytrida</taxon>
        <taxon>Thraustochytriidae</taxon>
        <taxon>Hondaea</taxon>
    </lineage>
</organism>
<keyword evidence="4" id="KW-1185">Reference proteome</keyword>
<dbReference type="OrthoDB" id="420389at2759"/>
<evidence type="ECO:0000259" key="2">
    <source>
        <dbReference type="PROSITE" id="PS50405"/>
    </source>
</evidence>
<dbReference type="Gene3D" id="3.40.30.10">
    <property type="entry name" value="Glutaredoxin"/>
    <property type="match status" value="1"/>
</dbReference>
<dbReference type="InterPro" id="IPR050213">
    <property type="entry name" value="GST_superfamily"/>
</dbReference>
<dbReference type="PANTHER" id="PTHR11571">
    <property type="entry name" value="GLUTATHIONE S-TRANSFERASE"/>
    <property type="match status" value="1"/>
</dbReference>
<dbReference type="InParanoid" id="A0A2R5GHA3"/>
<dbReference type="Pfam" id="PF14497">
    <property type="entry name" value="GST_C_3"/>
    <property type="match status" value="1"/>
</dbReference>